<dbReference type="Proteomes" id="UP000515154">
    <property type="component" value="Linkage group LG2"/>
</dbReference>
<dbReference type="SUPFAM" id="SSF56854">
    <property type="entry name" value="Bcl-2 inhibitors of programmed cell death"/>
    <property type="match status" value="1"/>
</dbReference>
<dbReference type="PANTHER" id="PTHR11256:SF47">
    <property type="entry name" value="BCL-2-LIKE PROTEIN 10"/>
    <property type="match status" value="1"/>
</dbReference>
<dbReference type="GO" id="GO:0001836">
    <property type="term" value="P:release of cytochrome c from mitochondria"/>
    <property type="evidence" value="ECO:0007669"/>
    <property type="project" value="TreeGrafter"/>
</dbReference>
<keyword evidence="6" id="KW-0472">Membrane</keyword>
<comment type="similarity">
    <text evidence="2">Belongs to the Bcl-2 family.</text>
</comment>
<dbReference type="GO" id="GO:0005741">
    <property type="term" value="C:mitochondrial outer membrane"/>
    <property type="evidence" value="ECO:0007669"/>
    <property type="project" value="TreeGrafter"/>
</dbReference>
<gene>
    <name evidence="8" type="primary">LOC115228475</name>
</gene>
<evidence type="ECO:0000313" key="7">
    <source>
        <dbReference type="Proteomes" id="UP000515154"/>
    </source>
</evidence>
<keyword evidence="5" id="KW-1133">Transmembrane helix</keyword>
<dbReference type="PRINTS" id="PR01862">
    <property type="entry name" value="BCL2FAMILY"/>
</dbReference>
<dbReference type="InterPro" id="IPR002475">
    <property type="entry name" value="Bcl2-like"/>
</dbReference>
<dbReference type="AlphaFoldDB" id="A0A6P7TT36"/>
<dbReference type="GO" id="GO:0042981">
    <property type="term" value="P:regulation of apoptotic process"/>
    <property type="evidence" value="ECO:0007669"/>
    <property type="project" value="InterPro"/>
</dbReference>
<evidence type="ECO:0000256" key="2">
    <source>
        <dbReference type="ARBA" id="ARBA00009458"/>
    </source>
</evidence>
<dbReference type="GO" id="GO:0097192">
    <property type="term" value="P:extrinsic apoptotic signaling pathway in absence of ligand"/>
    <property type="evidence" value="ECO:0007669"/>
    <property type="project" value="TreeGrafter"/>
</dbReference>
<dbReference type="InterPro" id="IPR036834">
    <property type="entry name" value="Bcl-2-like_sf"/>
</dbReference>
<evidence type="ECO:0000313" key="8">
    <source>
        <dbReference type="RefSeq" id="XP_029654913.1"/>
    </source>
</evidence>
<dbReference type="InterPro" id="IPR046371">
    <property type="entry name" value="Bcl-2_BH1-3"/>
</dbReference>
<keyword evidence="7" id="KW-1185">Reference proteome</keyword>
<accession>A0A6P7TT36</accession>
<evidence type="ECO:0000256" key="5">
    <source>
        <dbReference type="ARBA" id="ARBA00022989"/>
    </source>
</evidence>
<dbReference type="GO" id="GO:0008630">
    <property type="term" value="P:intrinsic apoptotic signaling pathway in response to DNA damage"/>
    <property type="evidence" value="ECO:0007669"/>
    <property type="project" value="TreeGrafter"/>
</dbReference>
<dbReference type="CDD" id="cd06845">
    <property type="entry name" value="Bcl-2_like"/>
    <property type="match status" value="1"/>
</dbReference>
<evidence type="ECO:0000256" key="4">
    <source>
        <dbReference type="ARBA" id="ARBA00022703"/>
    </source>
</evidence>
<dbReference type="RefSeq" id="XP_029654913.1">
    <property type="nucleotide sequence ID" value="XM_029799053.2"/>
</dbReference>
<dbReference type="PROSITE" id="PS50062">
    <property type="entry name" value="BCL2_FAMILY"/>
    <property type="match status" value="1"/>
</dbReference>
<keyword evidence="3" id="KW-0812">Transmembrane</keyword>
<sequence>MTTDYERSRVGSPFAVINRRFQQLPGFQGLNNIGQTGDAESARLEGNTTQLERVCRDAENIADDVIQFFINPGKKPLNRHCKTMRRTVQELSKRHDILFKTMINRLQVDDMNLFISFTYVTDEIFEDGQINWGRVVAVYAFAARLALHFHDIEKPEKCNQIALYTGRYVGKKLGKWIIESGGWDNFSDFFPEQVQEDRLWRGFVFAAFGLGALVIATQ</sequence>
<dbReference type="KEGG" id="osn:115228475"/>
<comment type="subcellular location">
    <subcellularLocation>
        <location evidence="1">Endomembrane system</location>
    </subcellularLocation>
</comment>
<dbReference type="InterPro" id="IPR026298">
    <property type="entry name" value="Bcl-2_fam"/>
</dbReference>
<dbReference type="SMART" id="SM00337">
    <property type="entry name" value="BCL"/>
    <property type="match status" value="1"/>
</dbReference>
<dbReference type="Pfam" id="PF00452">
    <property type="entry name" value="Bcl-2"/>
    <property type="match status" value="1"/>
</dbReference>
<name>A0A6P7TT36_9MOLL</name>
<reference evidence="8" key="1">
    <citation type="submission" date="2025-08" db="UniProtKB">
        <authorList>
            <consortium name="RefSeq"/>
        </authorList>
    </citation>
    <scope>IDENTIFICATION</scope>
</reference>
<dbReference type="GO" id="GO:0051400">
    <property type="term" value="F:BH domain binding"/>
    <property type="evidence" value="ECO:0007669"/>
    <property type="project" value="TreeGrafter"/>
</dbReference>
<organism evidence="7 8">
    <name type="scientific">Octopus sinensis</name>
    <name type="common">East Asian common octopus</name>
    <dbReference type="NCBI Taxonomy" id="2607531"/>
    <lineage>
        <taxon>Eukaryota</taxon>
        <taxon>Metazoa</taxon>
        <taxon>Spiralia</taxon>
        <taxon>Lophotrochozoa</taxon>
        <taxon>Mollusca</taxon>
        <taxon>Cephalopoda</taxon>
        <taxon>Coleoidea</taxon>
        <taxon>Octopodiformes</taxon>
        <taxon>Octopoda</taxon>
        <taxon>Incirrata</taxon>
        <taxon>Octopodidae</taxon>
        <taxon>Octopus</taxon>
    </lineage>
</organism>
<dbReference type="GO" id="GO:0012505">
    <property type="term" value="C:endomembrane system"/>
    <property type="evidence" value="ECO:0007669"/>
    <property type="project" value="UniProtKB-SubCell"/>
</dbReference>
<keyword evidence="4" id="KW-0053">Apoptosis</keyword>
<evidence type="ECO:0000256" key="6">
    <source>
        <dbReference type="ARBA" id="ARBA00023136"/>
    </source>
</evidence>
<dbReference type="Gene3D" id="1.10.437.10">
    <property type="entry name" value="Blc2-like"/>
    <property type="match status" value="1"/>
</dbReference>
<proteinExistence type="inferred from homology"/>
<evidence type="ECO:0000256" key="3">
    <source>
        <dbReference type="ARBA" id="ARBA00022692"/>
    </source>
</evidence>
<evidence type="ECO:0000256" key="1">
    <source>
        <dbReference type="ARBA" id="ARBA00004308"/>
    </source>
</evidence>
<protein>
    <submittedName>
        <fullName evidence="8">Anti-apoptotic protein NR13</fullName>
    </submittedName>
</protein>
<dbReference type="PANTHER" id="PTHR11256">
    <property type="entry name" value="BCL-2 RELATED"/>
    <property type="match status" value="1"/>
</dbReference>